<feature type="transmembrane region" description="Helical" evidence="7">
    <location>
        <begin position="475"/>
        <end position="493"/>
    </location>
</feature>
<dbReference type="AlphaFoldDB" id="K1WEL3"/>
<dbReference type="InParanoid" id="K1WEL3"/>
<evidence type="ECO:0000256" key="3">
    <source>
        <dbReference type="ARBA" id="ARBA00022692"/>
    </source>
</evidence>
<evidence type="ECO:0000256" key="2">
    <source>
        <dbReference type="ARBA" id="ARBA00022448"/>
    </source>
</evidence>
<keyword evidence="4" id="KW-0029">Amino-acid transport</keyword>
<keyword evidence="6 7" id="KW-0472">Membrane</keyword>
<keyword evidence="5 7" id="KW-1133">Transmembrane helix</keyword>
<feature type="transmembrane region" description="Helical" evidence="7">
    <location>
        <begin position="276"/>
        <end position="297"/>
    </location>
</feature>
<dbReference type="PANTHER" id="PTHR43341">
    <property type="entry name" value="AMINO ACID PERMEASE"/>
    <property type="match status" value="1"/>
</dbReference>
<evidence type="ECO:0000256" key="6">
    <source>
        <dbReference type="ARBA" id="ARBA00023136"/>
    </source>
</evidence>
<comment type="subcellular location">
    <subcellularLocation>
        <location evidence="1">Membrane</location>
        <topology evidence="1">Multi-pass membrane protein</topology>
    </subcellularLocation>
</comment>
<reference evidence="9 10" key="1">
    <citation type="journal article" date="2012" name="Eukaryot. Cell">
        <title>Genome sequence of the Trichosporon asahii environmental strain CBS 8904.</title>
        <authorList>
            <person name="Yang R.Y."/>
            <person name="Li H.T."/>
            <person name="Zhu H."/>
            <person name="Zhou G.P."/>
            <person name="Wang M."/>
            <person name="Wang L."/>
        </authorList>
    </citation>
    <scope>NUCLEOTIDE SEQUENCE [LARGE SCALE GENOMIC DNA]</scope>
    <source>
        <strain evidence="9 10">CBS 8904</strain>
    </source>
</reference>
<dbReference type="GO" id="GO:0015171">
    <property type="term" value="F:amino acid transmembrane transporter activity"/>
    <property type="evidence" value="ECO:0007669"/>
    <property type="project" value="TreeGrafter"/>
</dbReference>
<keyword evidence="10" id="KW-1185">Reference proteome</keyword>
<feature type="transmembrane region" description="Helical" evidence="7">
    <location>
        <begin position="122"/>
        <end position="145"/>
    </location>
</feature>
<feature type="transmembrane region" description="Helical" evidence="7">
    <location>
        <begin position="73"/>
        <end position="93"/>
    </location>
</feature>
<evidence type="ECO:0000256" key="4">
    <source>
        <dbReference type="ARBA" id="ARBA00022970"/>
    </source>
</evidence>
<feature type="transmembrane region" description="Helical" evidence="7">
    <location>
        <begin position="157"/>
        <end position="176"/>
    </location>
</feature>
<dbReference type="PANTHER" id="PTHR43341:SF1">
    <property type="entry name" value="GENERAL AMINO-ACID PERMEASE GAP1"/>
    <property type="match status" value="1"/>
</dbReference>
<evidence type="ECO:0000313" key="9">
    <source>
        <dbReference type="EMBL" id="EKD00044.1"/>
    </source>
</evidence>
<dbReference type="eggNOG" id="KOG1286">
    <property type="taxonomic scope" value="Eukaryota"/>
</dbReference>
<dbReference type="Proteomes" id="UP000006757">
    <property type="component" value="Unassembled WGS sequence"/>
</dbReference>
<keyword evidence="3 7" id="KW-0812">Transmembrane</keyword>
<feature type="domain" description="Amino acid permease/ SLC12A" evidence="8">
    <location>
        <begin position="54"/>
        <end position="498"/>
    </location>
</feature>
<proteinExistence type="predicted"/>
<feature type="transmembrane region" description="Helical" evidence="7">
    <location>
        <begin position="447"/>
        <end position="469"/>
    </location>
</feature>
<feature type="transmembrane region" description="Helical" evidence="7">
    <location>
        <begin position="182"/>
        <end position="205"/>
    </location>
</feature>
<comment type="caution">
    <text evidence="9">The sequence shown here is derived from an EMBL/GenBank/DDBJ whole genome shotgun (WGS) entry which is preliminary data.</text>
</comment>
<evidence type="ECO:0000256" key="5">
    <source>
        <dbReference type="ARBA" id="ARBA00022989"/>
    </source>
</evidence>
<evidence type="ECO:0000256" key="7">
    <source>
        <dbReference type="SAM" id="Phobius"/>
    </source>
</evidence>
<organism evidence="9 10">
    <name type="scientific">Trichosporon asahii var. asahii (strain CBS 8904)</name>
    <name type="common">Yeast</name>
    <dbReference type="NCBI Taxonomy" id="1220162"/>
    <lineage>
        <taxon>Eukaryota</taxon>
        <taxon>Fungi</taxon>
        <taxon>Dikarya</taxon>
        <taxon>Basidiomycota</taxon>
        <taxon>Agaricomycotina</taxon>
        <taxon>Tremellomycetes</taxon>
        <taxon>Trichosporonales</taxon>
        <taxon>Trichosporonaceae</taxon>
        <taxon>Trichosporon</taxon>
    </lineage>
</organism>
<dbReference type="Gene3D" id="1.20.1740.10">
    <property type="entry name" value="Amino acid/polyamine transporter I"/>
    <property type="match status" value="1"/>
</dbReference>
<feature type="transmembrane region" description="Helical" evidence="7">
    <location>
        <begin position="398"/>
        <end position="416"/>
    </location>
</feature>
<feature type="transmembrane region" description="Helical" evidence="7">
    <location>
        <begin position="374"/>
        <end position="392"/>
    </location>
</feature>
<sequence>MSTYLDDGKHAGSGEFDDKKDVGWSSEIVPVAEVDGELGRGNRKQTIRTFKPRAIGTGLFVGTGTSLSNAGPLSLVLGYLVYGALVFITFNAVGEMTSYLPVDGSILQFAARFVDPSWGFMMAWLCIYNNSVTVAAEATAVASVIKFWNKSINSGVWCALFTVSILLINIFGTRFFGEGEFWFSTFKVLLVFMMMLFTFITMLGGNPAHDRYGFRYWRDPGVMKEYLADGNLGRFLGFWSVFINAAFAYGGPDMVAMTAGEARYPRRVLPTVFQRVIFRLVFFYVGGTLCIGTLVPYNDPNLTGNGGDGTPPLVIGADKLNVPVFPHIINAIILTSAWSAGTGLTFTASRNIYAAAINGHAPRLFLKTWRHVPVNAIIAVVAISLLSFMSVSEKAATVFTWITNVLGGMWILNLFFQNVLYIRYRAGVKAQNIDRASLPFYRRGQLVFSWIAAVSYAVIFLTNGFGVFIKGRWNIRDFLFAYLVLPLAALAYFGHKIYDVYFNGGKWRWLRGDEMDFTTGKREIDEDELRYPPMGTSRKDRFERWLWG</sequence>
<dbReference type="InterPro" id="IPR004841">
    <property type="entry name" value="AA-permease/SLC12A_dom"/>
</dbReference>
<dbReference type="OMA" id="DINNAVW"/>
<name>K1WEL3_TRIAC</name>
<keyword evidence="2" id="KW-0813">Transport</keyword>
<dbReference type="GO" id="GO:0016020">
    <property type="term" value="C:membrane"/>
    <property type="evidence" value="ECO:0007669"/>
    <property type="project" value="UniProtKB-SubCell"/>
</dbReference>
<evidence type="ECO:0000259" key="8">
    <source>
        <dbReference type="Pfam" id="PF00324"/>
    </source>
</evidence>
<dbReference type="HOGENOM" id="CLU_007946_12_1_1"/>
<dbReference type="EMBL" id="AMBO01000351">
    <property type="protein sequence ID" value="EKD00044.1"/>
    <property type="molecule type" value="Genomic_DNA"/>
</dbReference>
<gene>
    <name evidence="9" type="ORF">A1Q2_05636</name>
</gene>
<evidence type="ECO:0000256" key="1">
    <source>
        <dbReference type="ARBA" id="ARBA00004141"/>
    </source>
</evidence>
<dbReference type="Pfam" id="PF00324">
    <property type="entry name" value="AA_permease"/>
    <property type="match status" value="1"/>
</dbReference>
<dbReference type="InterPro" id="IPR050524">
    <property type="entry name" value="APC_YAT"/>
</dbReference>
<dbReference type="PIRSF" id="PIRSF006060">
    <property type="entry name" value="AA_transporter"/>
    <property type="match status" value="1"/>
</dbReference>
<dbReference type="STRING" id="1220162.K1WEL3"/>
<dbReference type="OrthoDB" id="10062876at2759"/>
<evidence type="ECO:0000313" key="10">
    <source>
        <dbReference type="Proteomes" id="UP000006757"/>
    </source>
</evidence>
<accession>K1WEL3</accession>
<feature type="transmembrane region" description="Helical" evidence="7">
    <location>
        <begin position="328"/>
        <end position="353"/>
    </location>
</feature>
<protein>
    <recommendedName>
        <fullName evidence="8">Amino acid permease/ SLC12A domain-containing protein</fullName>
    </recommendedName>
</protein>